<protein>
    <submittedName>
        <fullName evidence="1">Uncharacterized protein</fullName>
    </submittedName>
</protein>
<dbReference type="Proteomes" id="UP000054166">
    <property type="component" value="Unassembled WGS sequence"/>
</dbReference>
<dbReference type="AlphaFoldDB" id="A0A0C3C5I1"/>
<reference evidence="1 2" key="1">
    <citation type="submission" date="2014-04" db="EMBL/GenBank/DDBJ databases">
        <authorList>
            <consortium name="DOE Joint Genome Institute"/>
            <person name="Kuo A."/>
            <person name="Tarkka M."/>
            <person name="Buscot F."/>
            <person name="Kohler A."/>
            <person name="Nagy L.G."/>
            <person name="Floudas D."/>
            <person name="Copeland A."/>
            <person name="Barry K.W."/>
            <person name="Cichocki N."/>
            <person name="Veneault-Fourrey C."/>
            <person name="LaButti K."/>
            <person name="Lindquist E.A."/>
            <person name="Lipzen A."/>
            <person name="Lundell T."/>
            <person name="Morin E."/>
            <person name="Murat C."/>
            <person name="Sun H."/>
            <person name="Tunlid A."/>
            <person name="Henrissat B."/>
            <person name="Grigoriev I.V."/>
            <person name="Hibbett D.S."/>
            <person name="Martin F."/>
            <person name="Nordberg H.P."/>
            <person name="Cantor M.N."/>
            <person name="Hua S.X."/>
        </authorList>
    </citation>
    <scope>NUCLEOTIDE SEQUENCE [LARGE SCALE GENOMIC DNA]</scope>
    <source>
        <strain evidence="1 2">F 1598</strain>
    </source>
</reference>
<gene>
    <name evidence="1" type="ORF">PILCRDRAFT_375482</name>
</gene>
<sequence>MCSRECKGDQYRGCGHFVVVYYTGQCFDCGRSDCKLSTAHMHKTAMSCFCNTTWREHRIVQNLFQWKCDPCKEEEEAERSAEFNRRTRRNW</sequence>
<dbReference type="OrthoDB" id="3197992at2759"/>
<name>A0A0C3C5I1_PILCF</name>
<dbReference type="InParanoid" id="A0A0C3C5I1"/>
<dbReference type="EMBL" id="KN832986">
    <property type="protein sequence ID" value="KIM84922.1"/>
    <property type="molecule type" value="Genomic_DNA"/>
</dbReference>
<dbReference type="HOGENOM" id="CLU_180191_0_0_1"/>
<accession>A0A0C3C5I1</accession>
<keyword evidence="2" id="KW-1185">Reference proteome</keyword>
<evidence type="ECO:0000313" key="1">
    <source>
        <dbReference type="EMBL" id="KIM84922.1"/>
    </source>
</evidence>
<proteinExistence type="predicted"/>
<evidence type="ECO:0000313" key="2">
    <source>
        <dbReference type="Proteomes" id="UP000054166"/>
    </source>
</evidence>
<reference evidence="2" key="2">
    <citation type="submission" date="2015-01" db="EMBL/GenBank/DDBJ databases">
        <title>Evolutionary Origins and Diversification of the Mycorrhizal Mutualists.</title>
        <authorList>
            <consortium name="DOE Joint Genome Institute"/>
            <consortium name="Mycorrhizal Genomics Consortium"/>
            <person name="Kohler A."/>
            <person name="Kuo A."/>
            <person name="Nagy L.G."/>
            <person name="Floudas D."/>
            <person name="Copeland A."/>
            <person name="Barry K.W."/>
            <person name="Cichocki N."/>
            <person name="Veneault-Fourrey C."/>
            <person name="LaButti K."/>
            <person name="Lindquist E.A."/>
            <person name="Lipzen A."/>
            <person name="Lundell T."/>
            <person name="Morin E."/>
            <person name="Murat C."/>
            <person name="Riley R."/>
            <person name="Ohm R."/>
            <person name="Sun H."/>
            <person name="Tunlid A."/>
            <person name="Henrissat B."/>
            <person name="Grigoriev I.V."/>
            <person name="Hibbett D.S."/>
            <person name="Martin F."/>
        </authorList>
    </citation>
    <scope>NUCLEOTIDE SEQUENCE [LARGE SCALE GENOMIC DNA]</scope>
    <source>
        <strain evidence="2">F 1598</strain>
    </source>
</reference>
<organism evidence="1 2">
    <name type="scientific">Piloderma croceum (strain F 1598)</name>
    <dbReference type="NCBI Taxonomy" id="765440"/>
    <lineage>
        <taxon>Eukaryota</taxon>
        <taxon>Fungi</taxon>
        <taxon>Dikarya</taxon>
        <taxon>Basidiomycota</taxon>
        <taxon>Agaricomycotina</taxon>
        <taxon>Agaricomycetes</taxon>
        <taxon>Agaricomycetidae</taxon>
        <taxon>Atheliales</taxon>
        <taxon>Atheliaceae</taxon>
        <taxon>Piloderma</taxon>
    </lineage>
</organism>